<comment type="caution">
    <text evidence="2">The sequence shown here is derived from an EMBL/GenBank/DDBJ whole genome shotgun (WGS) entry which is preliminary data.</text>
</comment>
<dbReference type="RefSeq" id="WP_123272571.1">
    <property type="nucleotide sequence ID" value="NZ_RJJQ01000019.1"/>
</dbReference>
<keyword evidence="1" id="KW-0812">Transmembrane</keyword>
<proteinExistence type="predicted"/>
<gene>
    <name evidence="2" type="ORF">EFY87_16440</name>
</gene>
<dbReference type="Proteomes" id="UP000271678">
    <property type="component" value="Unassembled WGS sequence"/>
</dbReference>
<dbReference type="EMBL" id="RJJQ01000019">
    <property type="protein sequence ID" value="RNI19677.1"/>
    <property type="molecule type" value="Genomic_DNA"/>
</dbReference>
<protein>
    <submittedName>
        <fullName evidence="2">Uncharacterized protein</fullName>
    </submittedName>
</protein>
<keyword evidence="3" id="KW-1185">Reference proteome</keyword>
<reference evidence="2 3" key="1">
    <citation type="submission" date="2018-11" db="EMBL/GenBank/DDBJ databases">
        <title>Draft genome of Simplicispira Flexivirga sp. BO-16.</title>
        <authorList>
            <person name="Im W.T."/>
        </authorList>
    </citation>
    <scope>NUCLEOTIDE SEQUENCE [LARGE SCALE GENOMIC DNA]</scope>
    <source>
        <strain evidence="2 3">BO-16</strain>
    </source>
</reference>
<keyword evidence="1" id="KW-0472">Membrane</keyword>
<sequence>MPSKTTRQDAATDKAEDLLASASAAATAVKEKATPVAERVVDHLGDAAAAVADSAAPQVAKAKEAVKNAADNAAPQVAKVKAAAQDAADAAAPQVAKLKDATTDAAGSVQDAVAPAVERVQEAGLTKDQATHLFTEEWLPRIQAAVDSAATSTQQAYAALPQQARDAVEAAVPAVAAKKRRRKGKVLIALGLLAGVGAVALFVSGRKKAAVVTVDDRSLPVVERADAAGAEAAQGDLVGAAEAKVDDALSDAGARRGRHAAGS</sequence>
<evidence type="ECO:0000313" key="3">
    <source>
        <dbReference type="Proteomes" id="UP000271678"/>
    </source>
</evidence>
<dbReference type="Gene3D" id="1.20.120.20">
    <property type="entry name" value="Apolipoprotein"/>
    <property type="match status" value="1"/>
</dbReference>
<accession>A0A3M9M3A1</accession>
<dbReference type="SUPFAM" id="SSF58113">
    <property type="entry name" value="Apolipoprotein A-I"/>
    <property type="match status" value="1"/>
</dbReference>
<keyword evidence="1" id="KW-1133">Transmembrane helix</keyword>
<organism evidence="2 3">
    <name type="scientific">Flexivirga caeni</name>
    <dbReference type="NCBI Taxonomy" id="2294115"/>
    <lineage>
        <taxon>Bacteria</taxon>
        <taxon>Bacillati</taxon>
        <taxon>Actinomycetota</taxon>
        <taxon>Actinomycetes</taxon>
        <taxon>Micrococcales</taxon>
        <taxon>Dermacoccaceae</taxon>
        <taxon>Flexivirga</taxon>
    </lineage>
</organism>
<dbReference type="AlphaFoldDB" id="A0A3M9M3A1"/>
<evidence type="ECO:0000256" key="1">
    <source>
        <dbReference type="SAM" id="Phobius"/>
    </source>
</evidence>
<name>A0A3M9M3A1_9MICO</name>
<feature type="transmembrane region" description="Helical" evidence="1">
    <location>
        <begin position="186"/>
        <end position="205"/>
    </location>
</feature>
<evidence type="ECO:0000313" key="2">
    <source>
        <dbReference type="EMBL" id="RNI19677.1"/>
    </source>
</evidence>